<comment type="caution">
    <text evidence="6">The sequence shown here is derived from an EMBL/GenBank/DDBJ whole genome shotgun (WGS) entry which is preliminary data.</text>
</comment>
<keyword evidence="6" id="KW-0378">Hydrolase</keyword>
<evidence type="ECO:0000313" key="7">
    <source>
        <dbReference type="Proteomes" id="UP000011704"/>
    </source>
</evidence>
<dbReference type="InterPro" id="IPR015854">
    <property type="entry name" value="ABC_transpr_LolD-like"/>
</dbReference>
<dbReference type="InterPro" id="IPR027417">
    <property type="entry name" value="P-loop_NTPase"/>
</dbReference>
<dbReference type="PANTHER" id="PTHR24220">
    <property type="entry name" value="IMPORT ATP-BINDING PROTEIN"/>
    <property type="match status" value="1"/>
</dbReference>
<protein>
    <submittedName>
        <fullName evidence="6">ABC transporter, ATPase component, putative Macrolide export ATP-binding protein</fullName>
        <ecNumber evidence="6">3.6.3.-</ecNumber>
    </submittedName>
</protein>
<feature type="domain" description="ABC transporter" evidence="5">
    <location>
        <begin position="6"/>
        <end position="240"/>
    </location>
</feature>
<dbReference type="FunFam" id="3.40.50.300:FF:000032">
    <property type="entry name" value="Export ABC transporter ATP-binding protein"/>
    <property type="match status" value="1"/>
</dbReference>
<dbReference type="RefSeq" id="WP_005010381.1">
    <property type="nucleotide sequence ID" value="NZ_HG422173.1"/>
</dbReference>
<comment type="similarity">
    <text evidence="4">Belongs to the ABC transporter superfamily. Macrolide exporter (TC 3.A.1.122) family.</text>
</comment>
<proteinExistence type="inferred from homology"/>
<dbReference type="SUPFAM" id="SSF52540">
    <property type="entry name" value="P-loop containing nucleoside triphosphate hydrolases"/>
    <property type="match status" value="1"/>
</dbReference>
<dbReference type="PROSITE" id="PS00211">
    <property type="entry name" value="ABC_TRANSPORTER_1"/>
    <property type="match status" value="1"/>
</dbReference>
<dbReference type="InParanoid" id="M1Z225"/>
<dbReference type="InterPro" id="IPR017911">
    <property type="entry name" value="MacB-like_ATP-bd"/>
</dbReference>
<evidence type="ECO:0000313" key="6">
    <source>
        <dbReference type="EMBL" id="CCQ91550.1"/>
    </source>
</evidence>
<dbReference type="EC" id="3.6.3.-" evidence="6"/>
<dbReference type="GO" id="GO:0016887">
    <property type="term" value="F:ATP hydrolysis activity"/>
    <property type="evidence" value="ECO:0007669"/>
    <property type="project" value="InterPro"/>
</dbReference>
<dbReference type="SMART" id="SM00382">
    <property type="entry name" value="AAA"/>
    <property type="match status" value="1"/>
</dbReference>
<sequence>MTVALIEIQKLSKTYDLGAEKVFALRDVSFSMEASEFASIMGPSGSGKSTLMNLLGCLDLPSSGTYRLDGIDVQNQSADELAEVRNKKIGFVFQSFNLLPRATALENVELPLLYGRVKEPAKKAMDALQRVGLGHRAKHKPNELSGGEKQRAAIARALVINPRIILADEPTGNLDSKTSADIMKLFTRLNEEGVTIILVTHEQDIAAYSRRIFQMQDGKLVKDSGSAPRVLMKEEAHADI</sequence>
<evidence type="ECO:0000259" key="5">
    <source>
        <dbReference type="PROSITE" id="PS50893"/>
    </source>
</evidence>
<dbReference type="PROSITE" id="PS50893">
    <property type="entry name" value="ABC_TRANSPORTER_2"/>
    <property type="match status" value="1"/>
</dbReference>
<dbReference type="STRING" id="1266370.NITGR_730008"/>
<evidence type="ECO:0000256" key="3">
    <source>
        <dbReference type="ARBA" id="ARBA00022840"/>
    </source>
</evidence>
<dbReference type="PANTHER" id="PTHR24220:SF86">
    <property type="entry name" value="ABC TRANSPORTER ABCH.1"/>
    <property type="match status" value="1"/>
</dbReference>
<dbReference type="EMBL" id="CAQJ01000081">
    <property type="protein sequence ID" value="CCQ91550.1"/>
    <property type="molecule type" value="Genomic_DNA"/>
</dbReference>
<dbReference type="Gene3D" id="3.40.50.300">
    <property type="entry name" value="P-loop containing nucleotide triphosphate hydrolases"/>
    <property type="match status" value="1"/>
</dbReference>
<dbReference type="InterPro" id="IPR003439">
    <property type="entry name" value="ABC_transporter-like_ATP-bd"/>
</dbReference>
<dbReference type="GO" id="GO:0022857">
    <property type="term" value="F:transmembrane transporter activity"/>
    <property type="evidence" value="ECO:0007669"/>
    <property type="project" value="TreeGrafter"/>
</dbReference>
<dbReference type="InterPro" id="IPR017871">
    <property type="entry name" value="ABC_transporter-like_CS"/>
</dbReference>
<dbReference type="GO" id="GO:0005524">
    <property type="term" value="F:ATP binding"/>
    <property type="evidence" value="ECO:0007669"/>
    <property type="project" value="UniProtKB-KW"/>
</dbReference>
<keyword evidence="7" id="KW-1185">Reference proteome</keyword>
<accession>M1Z225</accession>
<keyword evidence="2" id="KW-0547">Nucleotide-binding</keyword>
<dbReference type="HOGENOM" id="CLU_000604_1_22_0"/>
<dbReference type="InterPro" id="IPR003593">
    <property type="entry name" value="AAA+_ATPase"/>
</dbReference>
<dbReference type="Pfam" id="PF00005">
    <property type="entry name" value="ABC_tran"/>
    <property type="match status" value="1"/>
</dbReference>
<gene>
    <name evidence="6" type="primary">macB</name>
    <name evidence="6" type="ORF">NITGR_730008</name>
</gene>
<dbReference type="GO" id="GO:0005886">
    <property type="term" value="C:plasma membrane"/>
    <property type="evidence" value="ECO:0007669"/>
    <property type="project" value="TreeGrafter"/>
</dbReference>
<evidence type="ECO:0000256" key="2">
    <source>
        <dbReference type="ARBA" id="ARBA00022741"/>
    </source>
</evidence>
<evidence type="ECO:0000256" key="1">
    <source>
        <dbReference type="ARBA" id="ARBA00022448"/>
    </source>
</evidence>
<reference evidence="6 7" key="1">
    <citation type="journal article" date="2013" name="Front. Microbiol.">
        <title>The genome of Nitrospina gracilis illuminates the metabolism and evolution of the major marine nitrite oxidizer.</title>
        <authorList>
            <person name="Luecker S."/>
            <person name="Nowka B."/>
            <person name="Rattei T."/>
            <person name="Spieck E."/>
            <person name="and Daims H."/>
        </authorList>
    </citation>
    <scope>NUCLEOTIDE SEQUENCE [LARGE SCALE GENOMIC DNA]</scope>
    <source>
        <strain evidence="6 7">3/211</strain>
    </source>
</reference>
<dbReference type="AlphaFoldDB" id="M1Z225"/>
<keyword evidence="3 6" id="KW-0067">ATP-binding</keyword>
<keyword evidence="1" id="KW-0813">Transport</keyword>
<dbReference type="CDD" id="cd03255">
    <property type="entry name" value="ABC_MJ0796_LolCDE_FtsE"/>
    <property type="match status" value="1"/>
</dbReference>
<name>M1Z225_NITG3</name>
<dbReference type="Proteomes" id="UP000011704">
    <property type="component" value="Unassembled WGS sequence"/>
</dbReference>
<dbReference type="GO" id="GO:0098796">
    <property type="term" value="C:membrane protein complex"/>
    <property type="evidence" value="ECO:0007669"/>
    <property type="project" value="UniProtKB-ARBA"/>
</dbReference>
<organism evidence="6 7">
    <name type="scientific">Nitrospina gracilis (strain 3/211)</name>
    <dbReference type="NCBI Taxonomy" id="1266370"/>
    <lineage>
        <taxon>Bacteria</taxon>
        <taxon>Pseudomonadati</taxon>
        <taxon>Nitrospinota/Tectimicrobiota group</taxon>
        <taxon>Nitrospinota</taxon>
        <taxon>Nitrospinia</taxon>
        <taxon>Nitrospinales</taxon>
        <taxon>Nitrospinaceae</taxon>
        <taxon>Nitrospina</taxon>
    </lineage>
</organism>
<evidence type="ECO:0000256" key="4">
    <source>
        <dbReference type="ARBA" id="ARBA00038388"/>
    </source>
</evidence>